<organism evidence="1">
    <name type="scientific">Gongylonema pulchrum</name>
    <dbReference type="NCBI Taxonomy" id="637853"/>
    <lineage>
        <taxon>Eukaryota</taxon>
        <taxon>Metazoa</taxon>
        <taxon>Ecdysozoa</taxon>
        <taxon>Nematoda</taxon>
        <taxon>Chromadorea</taxon>
        <taxon>Rhabditida</taxon>
        <taxon>Spirurina</taxon>
        <taxon>Spiruromorpha</taxon>
        <taxon>Spiruroidea</taxon>
        <taxon>Gongylonematidae</taxon>
        <taxon>Gongylonema</taxon>
    </lineage>
</organism>
<accession>A0A183EI12</accession>
<protein>
    <submittedName>
        <fullName evidence="1">Transposase</fullName>
    </submittedName>
</protein>
<proteinExistence type="predicted"/>
<dbReference type="WBParaSite" id="GPUH_0002062801-mRNA-1">
    <property type="protein sequence ID" value="GPUH_0002062801-mRNA-1"/>
    <property type="gene ID" value="GPUH_0002062801"/>
</dbReference>
<dbReference type="AlphaFoldDB" id="A0A183EI12"/>
<sequence length="70" mass="8321">MTVAKRLREIGNYGKAHIESVAIRLDEEWRRFKHINEQRSRLLDLALSFHRKSHISLGPMSCFCFCFRIT</sequence>
<reference evidence="1" key="1">
    <citation type="submission" date="2016-06" db="UniProtKB">
        <authorList>
            <consortium name="WormBaseParasite"/>
        </authorList>
    </citation>
    <scope>IDENTIFICATION</scope>
</reference>
<evidence type="ECO:0000313" key="1">
    <source>
        <dbReference type="WBParaSite" id="GPUH_0002062801-mRNA-1"/>
    </source>
</evidence>
<name>A0A183EI12_9BILA</name>